<dbReference type="EMBL" id="VCEJ01000002">
    <property type="protein sequence ID" value="TLV03596.1"/>
    <property type="molecule type" value="Genomic_DNA"/>
</dbReference>
<organism evidence="2 3">
    <name type="scientific">Dyadobacter luticola</name>
    <dbReference type="NCBI Taxonomy" id="1979387"/>
    <lineage>
        <taxon>Bacteria</taxon>
        <taxon>Pseudomonadati</taxon>
        <taxon>Bacteroidota</taxon>
        <taxon>Cytophagia</taxon>
        <taxon>Cytophagales</taxon>
        <taxon>Spirosomataceae</taxon>
        <taxon>Dyadobacter</taxon>
    </lineage>
</organism>
<evidence type="ECO:0000256" key="1">
    <source>
        <dbReference type="SAM" id="SignalP"/>
    </source>
</evidence>
<dbReference type="PROSITE" id="PS51257">
    <property type="entry name" value="PROKAR_LIPOPROTEIN"/>
    <property type="match status" value="1"/>
</dbReference>
<sequence>MKKQNFPVARLFVLSSALFLSLFAMSFSCQDHVVPERPVPARITTLNPAVTNRTVTFSLQFSTLGTVPITEYGIVFFSEDLFTPPGQIPVLDAAVHDLIKFTEPFNLDVHINTRTFDPDVKKVHYKAYAKLSNGSTAYGELKVANLDN</sequence>
<accession>A0A5R9L4T0</accession>
<proteinExistence type="predicted"/>
<keyword evidence="3" id="KW-1185">Reference proteome</keyword>
<keyword evidence="1" id="KW-0732">Signal</keyword>
<evidence type="ECO:0008006" key="4">
    <source>
        <dbReference type="Google" id="ProtNLM"/>
    </source>
</evidence>
<dbReference type="RefSeq" id="WP_138364806.1">
    <property type="nucleotide sequence ID" value="NZ_VCEJ01000002.1"/>
</dbReference>
<evidence type="ECO:0000313" key="2">
    <source>
        <dbReference type="EMBL" id="TLV03596.1"/>
    </source>
</evidence>
<feature type="signal peptide" evidence="1">
    <location>
        <begin position="1"/>
        <end position="26"/>
    </location>
</feature>
<name>A0A5R9L4T0_9BACT</name>
<comment type="caution">
    <text evidence="2">The sequence shown here is derived from an EMBL/GenBank/DDBJ whole genome shotgun (WGS) entry which is preliminary data.</text>
</comment>
<gene>
    <name evidence="2" type="ORF">FEN17_08335</name>
</gene>
<dbReference type="AlphaFoldDB" id="A0A5R9L4T0"/>
<reference evidence="2 3" key="1">
    <citation type="submission" date="2019-05" db="EMBL/GenBank/DDBJ databases">
        <authorList>
            <person name="Qu J.-H."/>
        </authorList>
    </citation>
    <scope>NUCLEOTIDE SEQUENCE [LARGE SCALE GENOMIC DNA]</scope>
    <source>
        <strain evidence="2 3">T17</strain>
    </source>
</reference>
<dbReference type="Proteomes" id="UP000306402">
    <property type="component" value="Unassembled WGS sequence"/>
</dbReference>
<feature type="chain" id="PRO_5024392448" description="DUF4625 domain-containing protein" evidence="1">
    <location>
        <begin position="27"/>
        <end position="148"/>
    </location>
</feature>
<evidence type="ECO:0000313" key="3">
    <source>
        <dbReference type="Proteomes" id="UP000306402"/>
    </source>
</evidence>
<protein>
    <recommendedName>
        <fullName evidence="4">DUF4625 domain-containing protein</fullName>
    </recommendedName>
</protein>
<dbReference type="OrthoDB" id="963678at2"/>